<dbReference type="NCBIfam" id="NF009154">
    <property type="entry name" value="PRK12497.3-3"/>
    <property type="match status" value="1"/>
</dbReference>
<dbReference type="InterPro" id="IPR003509">
    <property type="entry name" value="UPF0102_YraN-like"/>
</dbReference>
<dbReference type="CDD" id="cd20736">
    <property type="entry name" value="PoNe_Nuclease"/>
    <property type="match status" value="1"/>
</dbReference>
<dbReference type="HAMAP" id="MF_00048">
    <property type="entry name" value="UPF0102"/>
    <property type="match status" value="1"/>
</dbReference>
<dbReference type="PANTHER" id="PTHR34039">
    <property type="entry name" value="UPF0102 PROTEIN YRAN"/>
    <property type="match status" value="1"/>
</dbReference>
<sequence length="116" mass="13234">MRNRELGTAGEDAARRFLEKQGYKIIATNYRSQLGEIDIIGEDQDTLVFIEVKTRSSNKFGSPAEAVTRKKQQRLHQLAAMFLIERQLDNMPVRFDVLSLTKTGNRVQIEHIPGAF</sequence>
<dbReference type="AlphaFoldDB" id="A0A7V3UZF8"/>
<dbReference type="Pfam" id="PF02021">
    <property type="entry name" value="UPF0102"/>
    <property type="match status" value="1"/>
</dbReference>
<comment type="similarity">
    <text evidence="1 2">Belongs to the UPF0102 family.</text>
</comment>
<accession>A0A7V3UZF8</accession>
<gene>
    <name evidence="3" type="ORF">ENX16_00740</name>
</gene>
<dbReference type="PANTHER" id="PTHR34039:SF1">
    <property type="entry name" value="UPF0102 PROTEIN YRAN"/>
    <property type="match status" value="1"/>
</dbReference>
<proteinExistence type="inferred from homology"/>
<evidence type="ECO:0000256" key="2">
    <source>
        <dbReference type="HAMAP-Rule" id="MF_00048"/>
    </source>
</evidence>
<comment type="caution">
    <text evidence="3">The sequence shown here is derived from an EMBL/GenBank/DDBJ whole genome shotgun (WGS) entry which is preliminary data.</text>
</comment>
<evidence type="ECO:0000256" key="1">
    <source>
        <dbReference type="ARBA" id="ARBA00006738"/>
    </source>
</evidence>
<dbReference type="EMBL" id="DTMZ01000007">
    <property type="protein sequence ID" value="HGD12601.1"/>
    <property type="molecule type" value="Genomic_DNA"/>
</dbReference>
<dbReference type="SUPFAM" id="SSF52980">
    <property type="entry name" value="Restriction endonuclease-like"/>
    <property type="match status" value="1"/>
</dbReference>
<dbReference type="InterPro" id="IPR011335">
    <property type="entry name" value="Restrct_endonuc-II-like"/>
</dbReference>
<evidence type="ECO:0000313" key="3">
    <source>
        <dbReference type="EMBL" id="HGD12601.1"/>
    </source>
</evidence>
<organism evidence="3">
    <name type="scientific">candidate division WOR-3 bacterium</name>
    <dbReference type="NCBI Taxonomy" id="2052148"/>
    <lineage>
        <taxon>Bacteria</taxon>
        <taxon>Bacteria division WOR-3</taxon>
    </lineage>
</organism>
<dbReference type="NCBIfam" id="NF009150">
    <property type="entry name" value="PRK12497.1-3"/>
    <property type="match status" value="1"/>
</dbReference>
<protein>
    <recommendedName>
        <fullName evidence="2">UPF0102 protein ENX16_00740</fullName>
    </recommendedName>
</protein>
<dbReference type="InterPro" id="IPR011856">
    <property type="entry name" value="tRNA_endonuc-like_dom_sf"/>
</dbReference>
<name>A0A7V3UZF8_UNCW3</name>
<dbReference type="Gene3D" id="3.40.1350.10">
    <property type="match status" value="1"/>
</dbReference>
<dbReference type="NCBIfam" id="TIGR00252">
    <property type="entry name" value="YraN family protein"/>
    <property type="match status" value="1"/>
</dbReference>
<reference evidence="3" key="1">
    <citation type="journal article" date="2020" name="mSystems">
        <title>Genome- and Community-Level Interaction Insights into Carbon Utilization and Element Cycling Functions of Hydrothermarchaeota in Hydrothermal Sediment.</title>
        <authorList>
            <person name="Zhou Z."/>
            <person name="Liu Y."/>
            <person name="Xu W."/>
            <person name="Pan J."/>
            <person name="Luo Z.H."/>
            <person name="Li M."/>
        </authorList>
    </citation>
    <scope>NUCLEOTIDE SEQUENCE [LARGE SCALE GENOMIC DNA]</scope>
    <source>
        <strain evidence="3">SpSt-914</strain>
    </source>
</reference>
<dbReference type="GO" id="GO:0003676">
    <property type="term" value="F:nucleic acid binding"/>
    <property type="evidence" value="ECO:0007669"/>
    <property type="project" value="InterPro"/>
</dbReference>